<evidence type="ECO:0000256" key="2">
    <source>
        <dbReference type="ARBA" id="ARBA00023219"/>
    </source>
</evidence>
<keyword evidence="6" id="KW-1185">Reference proteome</keyword>
<proteinExistence type="predicted"/>
<evidence type="ECO:0000259" key="4">
    <source>
        <dbReference type="Pfam" id="PF10668"/>
    </source>
</evidence>
<dbReference type="RefSeq" id="WP_141450001.1">
    <property type="nucleotide sequence ID" value="NZ_CP041217.1"/>
</dbReference>
<protein>
    <recommendedName>
        <fullName evidence="4">PBSX phage terminase small subunit-like N-terminal domain-containing protein</fullName>
    </recommendedName>
</protein>
<name>A0A4Y6V269_SACBS</name>
<evidence type="ECO:0000256" key="1">
    <source>
        <dbReference type="ARBA" id="ARBA00022612"/>
    </source>
</evidence>
<feature type="domain" description="PBSX phage terminase small subunit-like N-terminal" evidence="4">
    <location>
        <begin position="1"/>
        <end position="54"/>
    </location>
</feature>
<dbReference type="EMBL" id="CP041217">
    <property type="protein sequence ID" value="QDH23464.1"/>
    <property type="molecule type" value="Genomic_DNA"/>
</dbReference>
<dbReference type="Proteomes" id="UP000316968">
    <property type="component" value="Chromosome"/>
</dbReference>
<evidence type="ECO:0000313" key="6">
    <source>
        <dbReference type="Proteomes" id="UP000316968"/>
    </source>
</evidence>
<dbReference type="InterPro" id="IPR038713">
    <property type="entry name" value="Terminase_Gp1_N_sf"/>
</dbReference>
<dbReference type="AlphaFoldDB" id="A0A4Y6V269"/>
<keyword evidence="2" id="KW-0231">Viral genome packaging</keyword>
<dbReference type="InterPro" id="IPR052404">
    <property type="entry name" value="SPP1-like_terminase"/>
</dbReference>
<organism evidence="5 6">
    <name type="scientific">Saccharibacillus brassicae</name>
    <dbReference type="NCBI Taxonomy" id="2583377"/>
    <lineage>
        <taxon>Bacteria</taxon>
        <taxon>Bacillati</taxon>
        <taxon>Bacillota</taxon>
        <taxon>Bacilli</taxon>
        <taxon>Bacillales</taxon>
        <taxon>Paenibacillaceae</taxon>
        <taxon>Saccharibacillus</taxon>
    </lineage>
</organism>
<gene>
    <name evidence="5" type="ORF">FFV09_22920</name>
</gene>
<reference evidence="5 6" key="1">
    <citation type="submission" date="2019-06" db="EMBL/GenBank/DDBJ databases">
        <title>Saccharibacillus brassicae sp. nov., an endophytic bacterium isolated from Chinese cabbage seeds (Brassica pekinensis).</title>
        <authorList>
            <person name="Jiang L."/>
            <person name="Lee J."/>
            <person name="Kim S.W."/>
        </authorList>
    </citation>
    <scope>NUCLEOTIDE SEQUENCE [LARGE SCALE GENOMIC DNA]</scope>
    <source>
        <strain evidence="6">KCTC 43072 / ATSA2</strain>
    </source>
</reference>
<keyword evidence="1" id="KW-1188">Viral release from host cell</keyword>
<dbReference type="PANTHER" id="PTHR41328:SF3">
    <property type="entry name" value="PBSX PHAGE TERMINASE SMALL SUBUNIT"/>
    <property type="match status" value="1"/>
</dbReference>
<dbReference type="OrthoDB" id="7358785at2"/>
<feature type="compositionally biased region" description="Basic and acidic residues" evidence="3">
    <location>
        <begin position="44"/>
        <end position="53"/>
    </location>
</feature>
<dbReference type="Pfam" id="PF10668">
    <property type="entry name" value="Phage_terminase"/>
    <property type="match status" value="1"/>
</dbReference>
<dbReference type="Gene3D" id="1.10.10.1400">
    <property type="entry name" value="Terminase, small subunit, N-terminal DNA-binding domain, HTH motif"/>
    <property type="match status" value="1"/>
</dbReference>
<sequence length="328" mass="36699">MARERDPRRAIAERLWLESKGKLDLVEVAQQLELSAGTVRGWKKKDGWEDKLAGGDSGSAKGEKKKQKAKTKTTEQTKIASERSVKRSERSDRIRNVPIPENSHPWEQEEETDSGPAGPDGLTDKMRFFAKEYVRTMNATKAAMNAGYSKRSAYSIGSENLRKPEIQTEIKRLQGELSDEIGLDTRRILAEYQKIAFADIGDYVEFGQKEVPVYLDFGPLLDEDGDPVTRTVSYVAFKEADEVDSSLIQEVKMGRDGASIKLYSRFDALKQLEKHLGLEAEAKRLDIDKKKLEIKQLEGNGGDEDLLIDEWVNGVVDDDGGNTAAADE</sequence>
<evidence type="ECO:0000256" key="3">
    <source>
        <dbReference type="SAM" id="MobiDB-lite"/>
    </source>
</evidence>
<dbReference type="InterPro" id="IPR005335">
    <property type="entry name" value="Terminase_ssu"/>
</dbReference>
<dbReference type="GO" id="GO:0051276">
    <property type="term" value="P:chromosome organization"/>
    <property type="evidence" value="ECO:0007669"/>
    <property type="project" value="InterPro"/>
</dbReference>
<dbReference type="Pfam" id="PF03592">
    <property type="entry name" value="Terminase_2"/>
    <property type="match status" value="1"/>
</dbReference>
<dbReference type="PANTHER" id="PTHR41328">
    <property type="entry name" value="TERMINASE SMALL SUBUNIT-RELATED"/>
    <property type="match status" value="1"/>
</dbReference>
<feature type="region of interest" description="Disordered" evidence="3">
    <location>
        <begin position="36"/>
        <end position="122"/>
    </location>
</feature>
<feature type="compositionally biased region" description="Basic and acidic residues" evidence="3">
    <location>
        <begin position="72"/>
        <end position="95"/>
    </location>
</feature>
<evidence type="ECO:0000313" key="5">
    <source>
        <dbReference type="EMBL" id="QDH23464.1"/>
    </source>
</evidence>
<accession>A0A4Y6V269</accession>
<dbReference type="KEGG" id="saca:FFV09_22920"/>
<dbReference type="InterPro" id="IPR018925">
    <property type="entry name" value="XtmA-like_N"/>
</dbReference>